<feature type="signal peptide" evidence="1">
    <location>
        <begin position="1"/>
        <end position="22"/>
    </location>
</feature>
<dbReference type="InParanoid" id="F5Y8N0"/>
<keyword evidence="1" id="KW-0732">Signal</keyword>
<keyword evidence="3" id="KW-1185">Reference proteome</keyword>
<dbReference type="Proteomes" id="UP000009222">
    <property type="component" value="Chromosome"/>
</dbReference>
<dbReference type="eggNOG" id="ENOG50343I0">
    <property type="taxonomic scope" value="Bacteria"/>
</dbReference>
<protein>
    <submittedName>
        <fullName evidence="2">Uncharacterized protein</fullName>
    </submittedName>
</protein>
<organism evidence="2 3">
    <name type="scientific">Leadbettera azotonutricia (strain ATCC BAA-888 / DSM 13862 / ZAS-9)</name>
    <name type="common">Treponema azotonutricium</name>
    <dbReference type="NCBI Taxonomy" id="545695"/>
    <lineage>
        <taxon>Bacteria</taxon>
        <taxon>Pseudomonadati</taxon>
        <taxon>Spirochaetota</taxon>
        <taxon>Spirochaetia</taxon>
        <taxon>Spirochaetales</taxon>
        <taxon>Breznakiellaceae</taxon>
        <taxon>Leadbettera</taxon>
    </lineage>
</organism>
<dbReference type="KEGG" id="taz:TREAZ_2228"/>
<name>F5Y8N0_LEAAZ</name>
<reference evidence="2 3" key="2">
    <citation type="journal article" date="2011" name="ISME J.">
        <title>RNA-seq reveals cooperative metabolic interactions between two termite-gut spirochete species in co-culture.</title>
        <authorList>
            <person name="Rosenthal A.Z."/>
            <person name="Matson E.G."/>
            <person name="Eldar A."/>
            <person name="Leadbetter J.R."/>
        </authorList>
    </citation>
    <scope>NUCLEOTIDE SEQUENCE [LARGE SCALE GENOMIC DNA]</scope>
    <source>
        <strain evidence="3">ATCC BAA-888 / DSM 13862 / ZAS-9</strain>
    </source>
</reference>
<gene>
    <name evidence="2" type="ordered locus">TREAZ_2228</name>
</gene>
<evidence type="ECO:0000256" key="1">
    <source>
        <dbReference type="SAM" id="SignalP"/>
    </source>
</evidence>
<evidence type="ECO:0000313" key="3">
    <source>
        <dbReference type="Proteomes" id="UP000009222"/>
    </source>
</evidence>
<dbReference type="STRING" id="545695.TREAZ_2228"/>
<reference evidence="3" key="1">
    <citation type="submission" date="2009-12" db="EMBL/GenBank/DDBJ databases">
        <title>Complete sequence of Treponema azotonutricium strain ZAS-9.</title>
        <authorList>
            <person name="Tetu S.G."/>
            <person name="Matson E."/>
            <person name="Ren Q."/>
            <person name="Seshadri R."/>
            <person name="Elbourne L."/>
            <person name="Hassan K.A."/>
            <person name="Durkin A."/>
            <person name="Radune D."/>
            <person name="Mohamoud Y."/>
            <person name="Shay R."/>
            <person name="Jin S."/>
            <person name="Zhang X."/>
            <person name="Lucey K."/>
            <person name="Ballor N.R."/>
            <person name="Ottesen E."/>
            <person name="Rosenthal R."/>
            <person name="Allen A."/>
            <person name="Leadbetter J.R."/>
            <person name="Paulsen I.T."/>
        </authorList>
    </citation>
    <scope>NUCLEOTIDE SEQUENCE [LARGE SCALE GENOMIC DNA]</scope>
    <source>
        <strain evidence="3">ATCC BAA-888 / DSM 13862 / ZAS-9</strain>
    </source>
</reference>
<sequence length="229" mass="26360">MPRFLCFILMVCSFLFPMVLPAQEVLRGEVMVELEPVYGAYVDEKYPLEKEDAYKRALEEAALFFSAQIYGWSFDYDVGERARKIPENFELNPLGAITWGDPRLRVTHAEFRDMKFWAWMDYRPGESQLRRINAWKTGMIRNAQAVGHGPLGGPVEMSDWLAIRKTALEDSARAAVRAMLQGSERNRPKEAHGFISLQTFPAFFMDGGRWACSARFRIEIKEIVPFSAY</sequence>
<dbReference type="AlphaFoldDB" id="F5Y8N0"/>
<evidence type="ECO:0000313" key="2">
    <source>
        <dbReference type="EMBL" id="AEF82754.1"/>
    </source>
</evidence>
<dbReference type="HOGENOM" id="CLU_104224_0_0_12"/>
<dbReference type="RefSeq" id="WP_015709824.1">
    <property type="nucleotide sequence ID" value="NC_015577.1"/>
</dbReference>
<dbReference type="EMBL" id="CP001841">
    <property type="protein sequence ID" value="AEF82754.1"/>
    <property type="molecule type" value="Genomic_DNA"/>
</dbReference>
<feature type="chain" id="PRO_5003331533" evidence="1">
    <location>
        <begin position="23"/>
        <end position="229"/>
    </location>
</feature>
<accession>F5Y8N0</accession>
<proteinExistence type="predicted"/>